<evidence type="ECO:0000256" key="2">
    <source>
        <dbReference type="ARBA" id="ARBA00023098"/>
    </source>
</evidence>
<accession>A0A6A8A242</accession>
<feature type="transmembrane region" description="Helical" evidence="4">
    <location>
        <begin position="960"/>
        <end position="982"/>
    </location>
</feature>
<dbReference type="InterPro" id="IPR007867">
    <property type="entry name" value="GMC_OxRtase_C"/>
</dbReference>
<dbReference type="InterPro" id="IPR000172">
    <property type="entry name" value="GMC_OxRdtase_N"/>
</dbReference>
<feature type="transmembrane region" description="Helical" evidence="4">
    <location>
        <begin position="794"/>
        <end position="813"/>
    </location>
</feature>
<dbReference type="Gene3D" id="3.40.1090.10">
    <property type="entry name" value="Cytosolic phospholipase A2 catalytic domain"/>
    <property type="match status" value="2"/>
</dbReference>
<reference evidence="6 7" key="1">
    <citation type="submission" date="2019-11" db="EMBL/GenBank/DDBJ databases">
        <title>Genome analysis of Rhizobacterium cereale a novel genus and species isolated from maize roots in North Spain.</title>
        <authorList>
            <person name="Menendez E."/>
            <person name="Flores-Felix J.D."/>
            <person name="Ramirez-Bahena M.-H."/>
            <person name="Igual J.M."/>
            <person name="Garcia-Fraile P."/>
            <person name="Peix A."/>
            <person name="Velazquez E."/>
        </authorList>
    </citation>
    <scope>NUCLEOTIDE SEQUENCE [LARGE SCALE GENOMIC DNA]</scope>
    <source>
        <strain evidence="6 7">RZME27</strain>
    </source>
</reference>
<dbReference type="Pfam" id="PF05199">
    <property type="entry name" value="GMC_oxred_C"/>
    <property type="match status" value="1"/>
</dbReference>
<dbReference type="SUPFAM" id="SSF51905">
    <property type="entry name" value="FAD/NAD(P)-binding domain"/>
    <property type="match status" value="1"/>
</dbReference>
<evidence type="ECO:0000313" key="7">
    <source>
        <dbReference type="Proteomes" id="UP000435138"/>
    </source>
</evidence>
<keyword evidence="4" id="KW-1133">Transmembrane helix</keyword>
<dbReference type="PANTHER" id="PTHR11552:SF213">
    <property type="entry name" value="DEHYDROGENASE, PUTATIVE-RELATED"/>
    <property type="match status" value="1"/>
</dbReference>
<feature type="transmembrane region" description="Helical" evidence="4">
    <location>
        <begin position="1064"/>
        <end position="1084"/>
    </location>
</feature>
<evidence type="ECO:0000259" key="5">
    <source>
        <dbReference type="PROSITE" id="PS00624"/>
    </source>
</evidence>
<comment type="similarity">
    <text evidence="1">Belongs to the GMC oxidoreductase family.</text>
</comment>
<dbReference type="Pfam" id="PF01734">
    <property type="entry name" value="Patatin"/>
    <property type="match status" value="1"/>
</dbReference>
<dbReference type="Pfam" id="PF00732">
    <property type="entry name" value="GMC_oxred_N"/>
    <property type="match status" value="1"/>
</dbReference>
<dbReference type="GO" id="GO:0006629">
    <property type="term" value="P:lipid metabolic process"/>
    <property type="evidence" value="ECO:0007669"/>
    <property type="project" value="UniProtKB-KW"/>
</dbReference>
<dbReference type="InterPro" id="IPR012132">
    <property type="entry name" value="GMC_OxRdtase"/>
</dbReference>
<dbReference type="SUPFAM" id="SSF54373">
    <property type="entry name" value="FAD-linked reductases, C-terminal domain"/>
    <property type="match status" value="1"/>
</dbReference>
<feature type="transmembrane region" description="Helical" evidence="4">
    <location>
        <begin position="870"/>
        <end position="889"/>
    </location>
</feature>
<feature type="transmembrane region" description="Helical" evidence="4">
    <location>
        <begin position="1015"/>
        <end position="1032"/>
    </location>
</feature>
<comment type="caution">
    <text evidence="6">The sequence shown here is derived from an EMBL/GenBank/DDBJ whole genome shotgun (WGS) entry which is preliminary data.</text>
</comment>
<keyword evidence="4" id="KW-0472">Membrane</keyword>
<dbReference type="GO" id="GO:0016614">
    <property type="term" value="F:oxidoreductase activity, acting on CH-OH group of donors"/>
    <property type="evidence" value="ECO:0007669"/>
    <property type="project" value="InterPro"/>
</dbReference>
<keyword evidence="7" id="KW-1185">Reference proteome</keyword>
<dbReference type="Gene3D" id="3.50.50.60">
    <property type="entry name" value="FAD/NAD(P)-binding domain"/>
    <property type="match status" value="2"/>
</dbReference>
<feature type="region of interest" description="Disordered" evidence="3">
    <location>
        <begin position="447"/>
        <end position="469"/>
    </location>
</feature>
<organism evidence="6 7">
    <name type="scientific">Endobacterium cereale</name>
    <dbReference type="NCBI Taxonomy" id="2663029"/>
    <lineage>
        <taxon>Bacteria</taxon>
        <taxon>Pseudomonadati</taxon>
        <taxon>Pseudomonadota</taxon>
        <taxon>Alphaproteobacteria</taxon>
        <taxon>Hyphomicrobiales</taxon>
        <taxon>Rhizobiaceae</taxon>
        <taxon>Endobacterium</taxon>
    </lineage>
</organism>
<keyword evidence="4" id="KW-0812">Transmembrane</keyword>
<dbReference type="EMBL" id="WIXI01000022">
    <property type="protein sequence ID" value="MQY45122.1"/>
    <property type="molecule type" value="Genomic_DNA"/>
</dbReference>
<feature type="transmembrane region" description="Helical" evidence="4">
    <location>
        <begin position="1134"/>
        <end position="1159"/>
    </location>
</feature>
<dbReference type="InterPro" id="IPR016035">
    <property type="entry name" value="Acyl_Trfase/lysoPLipase"/>
</dbReference>
<dbReference type="PANTHER" id="PTHR11552">
    <property type="entry name" value="GLUCOSE-METHANOL-CHOLINE GMC OXIDOREDUCTASE"/>
    <property type="match status" value="1"/>
</dbReference>
<proteinExistence type="inferred from homology"/>
<name>A0A6A8A242_9HYPH</name>
<dbReference type="Proteomes" id="UP000435138">
    <property type="component" value="Unassembled WGS sequence"/>
</dbReference>
<dbReference type="InterPro" id="IPR002641">
    <property type="entry name" value="PNPLA_dom"/>
</dbReference>
<dbReference type="PROSITE" id="PS00624">
    <property type="entry name" value="GMC_OXRED_2"/>
    <property type="match status" value="1"/>
</dbReference>
<gene>
    <name evidence="6" type="ORF">GAO09_03435</name>
</gene>
<evidence type="ECO:0000256" key="1">
    <source>
        <dbReference type="ARBA" id="ARBA00010790"/>
    </source>
</evidence>
<feature type="transmembrane region" description="Helical" evidence="4">
    <location>
        <begin position="1165"/>
        <end position="1184"/>
    </location>
</feature>
<dbReference type="GO" id="GO:0050660">
    <property type="term" value="F:flavin adenine dinucleotide binding"/>
    <property type="evidence" value="ECO:0007669"/>
    <property type="project" value="InterPro"/>
</dbReference>
<evidence type="ECO:0000256" key="3">
    <source>
        <dbReference type="SAM" id="MobiDB-lite"/>
    </source>
</evidence>
<sequence>MNEQSSANVAELPSLVSAEETHYDYIVIGSGAGGGPLAARLALAGQRVLVIEAGSDTAVAGQDYPEETYTIPAFHAAATEDTVTSWDFSVRHYGNDKKQAEDNKYDPTMDPSTTGGIGKGGIFYPRAAALGGCTSHHAMIIIRPNDSDWEDIADFTGDQSWRSGNMQGYFPKIENCLYYAVYDGFLGKFFKFVQWVAAKINPAVHLDPNGHGHKGWQPTSFIDPLVIAAIVRGDRVFLKLLFDVVWSALSGRSASRAFKEAATHLQILQFLDPNARAKYVPNRARLSLISIGTDGSRRIGLREWLLTVANDPKNALTLKTNAHATRLIFEKLTRSAPPRAVGVEVELGANLYRASRGQPGPTGEKRQYFATKDVIVSGGSFNTPQLLMLSGIGEAAHLKKMGIDGLRDRAGDLVSPVINLPGVGRNLQDRYEVSVISELKNDFSTLKDATFQPDPSVPPGDPNKTSDPLLKKWRTDQGGLYATNGGALAFMMSSKVNTRKADPDLFVFGIPAAFRGYYWGWSKELLWRTKGAGTDQRNLWSWVILKAYTDNNQGLVRLRTADPFDVPDIDFNSFPRGAGDKDAAALIETVGHIRETNKKIKGLKDEVQPGKSLDSYDLLNDWVRQQAWGHHACGTCRMGSDVWRANVKDLDDKYAVLDSKFRVHGVENLRVVDASVFPRIPGYFIVTPVFMIGEKAADTILQDRPSYPDSLMACEAAAVKERRRINAATPTDPEERSEAARMLENDAPVGTPDAHLPKDCIGLALSGGGIRSATYGLGVLQALAQNGVLAKIDFLSTVSGGGFIGGFLGRLFTRKNPMTPNLQKQVAHTLTDPTSPEIWWLRRNADYLIGGGRSDFETDIAIIARNLTTMLFCIAALVVTALSALRWLADTLFTVQAIAITPSPVGDPMVNQTAAVEFDECTACNLTSIDVPSWLPDWLSQWIPVEIPNWGLGGIEISPWWVLSVAVALASVIPLAIGYWLLANPGSRWRYSLTGTLSWAALLGAAIFALTLPSLLLPAFTAIVVLLLAWSWQEVLRWKKPAAPAGTDYVALYRNRLSRALGSSLFLLGTTVIFVLLDSLARYFSDAESMPYMAATVIAAPPLLLLLRSIATKLLPRSTAEIASSLPPTLRQRITVNVLSFGLAAVFFVALDALVHYAFNRDETIGAWLLLSALFVSLAIGHAYKFANLSSLQQSFTQKLTRTFLGASNNNRVHPLGPDAAVPVQVSDSGDDMFLTDYHPERHGGPLHLINVCLNETVDYQSGRQLRGNKGLGMALGPCGISVGSRFHALWKPEPEKQAATVAAAPKKWVSRDRRAVEAIPVSPDPNAFHAFESRDSSEVAVEQLTVGRWMAISAAAKSTGAGRYTSLPMALLLGLLNIRLGYWWNSGIDAGDRPGRYPPGLWRKIKGLPSALFAVQAIILNEWRARFEGPNARRWYLSDGGHFENSGVYELIRRRLPLIIAVDAGADPDYQMEDVAILMRQVRLDFGAEITWLDPGIAIPGASPWAGLQNAAQALPDALQIPQFIRDVVKQPLAIGNLDSIKRDGPVTTAFARVCFRDAPATGCWLLLIKANLAPKVPADVTNYAILNTAFPNQSTLDQFFQDDQWESYRSLGECAGNSVFG</sequence>
<keyword evidence="2" id="KW-0443">Lipid metabolism</keyword>
<evidence type="ECO:0000256" key="4">
    <source>
        <dbReference type="SAM" id="Phobius"/>
    </source>
</evidence>
<evidence type="ECO:0000313" key="6">
    <source>
        <dbReference type="EMBL" id="MQY45122.1"/>
    </source>
</evidence>
<feature type="domain" description="Glucose-methanol-choline oxidoreductase N-terminal" evidence="5">
    <location>
        <begin position="379"/>
        <end position="393"/>
    </location>
</feature>
<protein>
    <recommendedName>
        <fullName evidence="5">Glucose-methanol-choline oxidoreductase N-terminal domain-containing protein</fullName>
    </recommendedName>
</protein>
<dbReference type="InterPro" id="IPR036188">
    <property type="entry name" value="FAD/NAD-bd_sf"/>
</dbReference>
<feature type="transmembrane region" description="Helical" evidence="4">
    <location>
        <begin position="989"/>
        <end position="1009"/>
    </location>
</feature>
<dbReference type="Gene3D" id="3.30.560.10">
    <property type="entry name" value="Glucose Oxidase, domain 3"/>
    <property type="match status" value="1"/>
</dbReference>
<dbReference type="RefSeq" id="WP_153352619.1">
    <property type="nucleotide sequence ID" value="NZ_WIXI01000022.1"/>
</dbReference>
<dbReference type="SUPFAM" id="SSF52151">
    <property type="entry name" value="FabD/lysophospholipase-like"/>
    <property type="match status" value="2"/>
</dbReference>
<feature type="transmembrane region" description="Helical" evidence="4">
    <location>
        <begin position="1090"/>
        <end position="1107"/>
    </location>
</feature>